<dbReference type="PRINTS" id="PR00320">
    <property type="entry name" value="GPROTEINBRPT"/>
</dbReference>
<dbReference type="SMART" id="SM00320">
    <property type="entry name" value="WD40"/>
    <property type="match status" value="6"/>
</dbReference>
<dbReference type="PANTHER" id="PTHR19847">
    <property type="entry name" value="DDB1- AND CUL4-ASSOCIATED FACTOR 11"/>
    <property type="match status" value="1"/>
</dbReference>
<comment type="caution">
    <text evidence="5">The sequence shown here is derived from an EMBL/GenBank/DDBJ whole genome shotgun (WGS) entry which is preliminary data.</text>
</comment>
<dbReference type="InterPro" id="IPR036322">
    <property type="entry name" value="WD40_repeat_dom_sf"/>
</dbReference>
<dbReference type="Gene3D" id="2.130.10.10">
    <property type="entry name" value="YVTN repeat-like/Quinoprotein amine dehydrogenase"/>
    <property type="match status" value="2"/>
</dbReference>
<dbReference type="EMBL" id="JAUEPR010000008">
    <property type="protein sequence ID" value="KAK0481827.1"/>
    <property type="molecule type" value="Genomic_DNA"/>
</dbReference>
<dbReference type="Pfam" id="PF00400">
    <property type="entry name" value="WD40"/>
    <property type="match status" value="3"/>
</dbReference>
<dbReference type="AlphaFoldDB" id="A0AA39UA77"/>
<accession>A0AA39UA77</accession>
<protein>
    <submittedName>
        <fullName evidence="5">WD40 repeat-like protein</fullName>
    </submittedName>
</protein>
<dbReference type="GO" id="GO:0080008">
    <property type="term" value="C:Cul4-RING E3 ubiquitin ligase complex"/>
    <property type="evidence" value="ECO:0007669"/>
    <property type="project" value="TreeGrafter"/>
</dbReference>
<evidence type="ECO:0000313" key="6">
    <source>
        <dbReference type="Proteomes" id="UP001175227"/>
    </source>
</evidence>
<dbReference type="InterPro" id="IPR020472">
    <property type="entry name" value="WD40_PAC1"/>
</dbReference>
<keyword evidence="2" id="KW-0677">Repeat</keyword>
<name>A0AA39UA77_9AGAR</name>
<dbReference type="PROSITE" id="PS50294">
    <property type="entry name" value="WD_REPEATS_REGION"/>
    <property type="match status" value="2"/>
</dbReference>
<dbReference type="Gene3D" id="2.80.10.50">
    <property type="match status" value="1"/>
</dbReference>
<keyword evidence="6" id="KW-1185">Reference proteome</keyword>
<evidence type="ECO:0000256" key="4">
    <source>
        <dbReference type="SAM" id="MobiDB-lite"/>
    </source>
</evidence>
<dbReference type="InterPro" id="IPR001680">
    <property type="entry name" value="WD40_rpt"/>
</dbReference>
<evidence type="ECO:0000256" key="2">
    <source>
        <dbReference type="ARBA" id="ARBA00022737"/>
    </source>
</evidence>
<dbReference type="InterPro" id="IPR015943">
    <property type="entry name" value="WD40/YVTN_repeat-like_dom_sf"/>
</dbReference>
<feature type="repeat" description="WD" evidence="3">
    <location>
        <begin position="358"/>
        <end position="399"/>
    </location>
</feature>
<reference evidence="5" key="1">
    <citation type="submission" date="2023-06" db="EMBL/GenBank/DDBJ databases">
        <authorList>
            <consortium name="Lawrence Berkeley National Laboratory"/>
            <person name="Ahrendt S."/>
            <person name="Sahu N."/>
            <person name="Indic B."/>
            <person name="Wong-Bajracharya J."/>
            <person name="Merenyi Z."/>
            <person name="Ke H.-M."/>
            <person name="Monk M."/>
            <person name="Kocsube S."/>
            <person name="Drula E."/>
            <person name="Lipzen A."/>
            <person name="Balint B."/>
            <person name="Henrissat B."/>
            <person name="Andreopoulos B."/>
            <person name="Martin F.M."/>
            <person name="Harder C.B."/>
            <person name="Rigling D."/>
            <person name="Ford K.L."/>
            <person name="Foster G.D."/>
            <person name="Pangilinan J."/>
            <person name="Papanicolaou A."/>
            <person name="Barry K."/>
            <person name="LaButti K."/>
            <person name="Viragh M."/>
            <person name="Koriabine M."/>
            <person name="Yan M."/>
            <person name="Riley R."/>
            <person name="Champramary S."/>
            <person name="Plett K.L."/>
            <person name="Tsai I.J."/>
            <person name="Slot J."/>
            <person name="Sipos G."/>
            <person name="Plett J."/>
            <person name="Nagy L.G."/>
            <person name="Grigoriev I.V."/>
        </authorList>
    </citation>
    <scope>NUCLEOTIDE SEQUENCE</scope>
    <source>
        <strain evidence="5">ICMP 16352</strain>
    </source>
</reference>
<feature type="region of interest" description="Disordered" evidence="4">
    <location>
        <begin position="56"/>
        <end position="75"/>
    </location>
</feature>
<dbReference type="GO" id="GO:0043161">
    <property type="term" value="P:proteasome-mediated ubiquitin-dependent protein catabolic process"/>
    <property type="evidence" value="ECO:0007669"/>
    <property type="project" value="TreeGrafter"/>
</dbReference>
<feature type="repeat" description="WD" evidence="3">
    <location>
        <begin position="310"/>
        <end position="344"/>
    </location>
</feature>
<dbReference type="Proteomes" id="UP001175227">
    <property type="component" value="Unassembled WGS sequence"/>
</dbReference>
<dbReference type="PROSITE" id="PS50082">
    <property type="entry name" value="WD_REPEATS_2"/>
    <property type="match status" value="2"/>
</dbReference>
<dbReference type="InterPro" id="IPR051859">
    <property type="entry name" value="DCAF"/>
</dbReference>
<dbReference type="SUPFAM" id="SSF50978">
    <property type="entry name" value="WD40 repeat-like"/>
    <property type="match status" value="1"/>
</dbReference>
<evidence type="ECO:0000256" key="1">
    <source>
        <dbReference type="ARBA" id="ARBA00022574"/>
    </source>
</evidence>
<keyword evidence="1 3" id="KW-0853">WD repeat</keyword>
<dbReference type="PANTHER" id="PTHR19847:SF7">
    <property type="entry name" value="DDB1- AND CUL4-ASSOCIATED FACTOR 11"/>
    <property type="match status" value="1"/>
</dbReference>
<sequence length="873" mass="97933">MQRGQPDSDEEVTPVGSPQLNMGILGRFFQLHRGSLGALRTDAQLLRFLQTSLNEEDDLDDDDDDDDYEPTDRNQECSQIAPATEPQEAGVELLNGGEYGRVTPKIRSRRGERNIVKAITNRFAGHRSTLFKEDLASNLVPNSNGSATASYNSNIYTAQYSTDSSFYYTCSQDFRLHIYDSSSPPFSPADRQAALSDTSVQTTMNVRRRIIGHPGRWTITDANLSPDNQRMIYSSLTSTVYMTSTVDNNPTQVPIPFGNAPNRRRDLWNYDDEFNIYACRFSADGNEVIAGGGRYISVYDLLANRRIVQIAAHSDDVNSCCWADTASGNVLVSASDDRSLKVWDRRSLGATPKPSGVLMGHLQGITYVSAKGDGRYVISNGKDQALRLWDLRKMRSSSDYEGAGRHSYGPHFDYRYPPYPKTKRHAHPMDCSVMTYRGHSVLRTLIRCHFSPAETTGSQYIYSGSADGKIHIWSLDGTVVQILDRNRVLLMGHDPSAPERSNAHHYTNRSVCVRDVSWHSQEPVMMSAGWNSGHGGSILARHEWKGLSKMNGSLEDWVAREESERHATANVRRSSRITTQRRRGFTLIPGSYLDEDEDNEDEWKRIATPSTMTADSKTNGFPDGYFIIRSAATKRLLDVACDDVEDGTELLLFPEKEKSLVERTQRLTTRHASVFYIDTSGALCSRSSGHALDIEGDRLVLRHRRPISLPFPNSYSHPLPKFSYDLQTKEIHVNFSCDPAYPPPSAFSTAWKEKTCLLTAIPLRKPRTILDDASQFIHSALTSSLSLFQATSPTQSTPEDVYKSGVDLGEDEVVEEERGEEGEVDDSTEPSRKVRMLSVVSATMEDESLVEKARNRRRWQIEPLRIANKRTTA</sequence>
<organism evidence="5 6">
    <name type="scientific">Armillaria novae-zelandiae</name>
    <dbReference type="NCBI Taxonomy" id="153914"/>
    <lineage>
        <taxon>Eukaryota</taxon>
        <taxon>Fungi</taxon>
        <taxon>Dikarya</taxon>
        <taxon>Basidiomycota</taxon>
        <taxon>Agaricomycotina</taxon>
        <taxon>Agaricomycetes</taxon>
        <taxon>Agaricomycetidae</taxon>
        <taxon>Agaricales</taxon>
        <taxon>Marasmiineae</taxon>
        <taxon>Physalacriaceae</taxon>
        <taxon>Armillaria</taxon>
    </lineage>
</organism>
<evidence type="ECO:0000313" key="5">
    <source>
        <dbReference type="EMBL" id="KAK0481827.1"/>
    </source>
</evidence>
<proteinExistence type="predicted"/>
<evidence type="ECO:0000256" key="3">
    <source>
        <dbReference type="PROSITE-ProRule" id="PRU00221"/>
    </source>
</evidence>
<gene>
    <name evidence="5" type="ORF">IW261DRAFT_1363652</name>
</gene>
<feature type="compositionally biased region" description="Acidic residues" evidence="4">
    <location>
        <begin position="56"/>
        <end position="69"/>
    </location>
</feature>